<accession>A0A484L298</accession>
<feature type="transmembrane region" description="Helical" evidence="1">
    <location>
        <begin position="96"/>
        <end position="115"/>
    </location>
</feature>
<dbReference type="EMBL" id="OOIL02000890">
    <property type="protein sequence ID" value="VFQ70447.1"/>
    <property type="molecule type" value="Genomic_DNA"/>
</dbReference>
<sequence length="187" mass="20884">MVNHVRGQGDTPPLIHHEAHIERDVCHFAGLIGLRISISDLGDLPGLGHTLCSCCVFYITGRVSRLDPVNPPSYIYTITTLPYFCLKSMIWKDVPILLLISMLAYFCFLEQLLVCDMGASRSIVWSLPISSGLALPSTIMASTMVSKSCIWAYATFQFAGVLLFTYIFYTVEYMFLFPNVGLLVIIM</sequence>
<reference evidence="2 3" key="1">
    <citation type="submission" date="2018-04" db="EMBL/GenBank/DDBJ databases">
        <authorList>
            <person name="Vogel A."/>
        </authorList>
    </citation>
    <scope>NUCLEOTIDE SEQUENCE [LARGE SCALE GENOMIC DNA]</scope>
</reference>
<protein>
    <submittedName>
        <fullName evidence="2">Uncharacterized protein</fullName>
    </submittedName>
</protein>
<organism evidence="2 3">
    <name type="scientific">Cuscuta campestris</name>
    <dbReference type="NCBI Taxonomy" id="132261"/>
    <lineage>
        <taxon>Eukaryota</taxon>
        <taxon>Viridiplantae</taxon>
        <taxon>Streptophyta</taxon>
        <taxon>Embryophyta</taxon>
        <taxon>Tracheophyta</taxon>
        <taxon>Spermatophyta</taxon>
        <taxon>Magnoliopsida</taxon>
        <taxon>eudicotyledons</taxon>
        <taxon>Gunneridae</taxon>
        <taxon>Pentapetalae</taxon>
        <taxon>asterids</taxon>
        <taxon>lamiids</taxon>
        <taxon>Solanales</taxon>
        <taxon>Convolvulaceae</taxon>
        <taxon>Cuscuteae</taxon>
        <taxon>Cuscuta</taxon>
        <taxon>Cuscuta subgen. Grammica</taxon>
        <taxon>Cuscuta sect. Cleistogrammica</taxon>
    </lineage>
</organism>
<keyword evidence="1" id="KW-0812">Transmembrane</keyword>
<keyword evidence="1" id="KW-1133">Transmembrane helix</keyword>
<evidence type="ECO:0000313" key="3">
    <source>
        <dbReference type="Proteomes" id="UP000595140"/>
    </source>
</evidence>
<dbReference type="AlphaFoldDB" id="A0A484L298"/>
<feature type="transmembrane region" description="Helical" evidence="1">
    <location>
        <begin position="122"/>
        <end position="144"/>
    </location>
</feature>
<dbReference type="PANTHER" id="PTHR46158:SF2">
    <property type="entry name" value="OS02G0165000 PROTEIN"/>
    <property type="match status" value="1"/>
</dbReference>
<evidence type="ECO:0000256" key="1">
    <source>
        <dbReference type="SAM" id="Phobius"/>
    </source>
</evidence>
<feature type="transmembrane region" description="Helical" evidence="1">
    <location>
        <begin position="150"/>
        <end position="169"/>
    </location>
</feature>
<name>A0A484L298_9ASTE</name>
<keyword evidence="3" id="KW-1185">Reference proteome</keyword>
<evidence type="ECO:0000313" key="2">
    <source>
        <dbReference type="EMBL" id="VFQ70447.1"/>
    </source>
</evidence>
<proteinExistence type="predicted"/>
<dbReference type="Proteomes" id="UP000595140">
    <property type="component" value="Unassembled WGS sequence"/>
</dbReference>
<dbReference type="PANTHER" id="PTHR46158">
    <property type="entry name" value="OS02G0165000 PROTEIN"/>
    <property type="match status" value="1"/>
</dbReference>
<keyword evidence="1" id="KW-0472">Membrane</keyword>
<gene>
    <name evidence="2" type="ORF">CCAM_LOCUS12223</name>
</gene>